<protein>
    <submittedName>
        <fullName evidence="2">DNA replication protein</fullName>
    </submittedName>
</protein>
<dbReference type="SUPFAM" id="SSF52540">
    <property type="entry name" value="P-loop containing nucleoside triphosphate hydrolases"/>
    <property type="match status" value="1"/>
</dbReference>
<sequence length="326" mass="37302">MNKYEQFQEAMRTIQARRTAANALAEARTREVNERFPQIREINSRLSDTAMELFHVLQAGGDTQEQIEQIRRRNLEGQRIVRQMLLANGLPEDYLELHYTCPKCDDTGYANGCYCDCLKRELGRLAIEEMNRHAQVKLCSFDSFSLEYYRNDPACYETMRRILAFCKRYAAQFDSHAPSLLLSGNTGLGKTHLSLAIASEVMQKGYGVLYDSVINLLRRVEREHFGRGEVGADTLEILLTCDLLILDDLGAEFDSSFYVSTVYNIINTRLNCGLPTIISTNLTHEQVQRRYEDRIVSRLFATYTGLHFVGTDVRLQKAKKAAQQNV</sequence>
<proteinExistence type="predicted"/>
<dbReference type="AlphaFoldDB" id="D4LCV3"/>
<accession>D4LCV3</accession>
<dbReference type="InterPro" id="IPR003593">
    <property type="entry name" value="AAA+_ATPase"/>
</dbReference>
<evidence type="ECO:0000313" key="2">
    <source>
        <dbReference type="EMBL" id="CBL17448.1"/>
    </source>
</evidence>
<dbReference type="BioCyc" id="RCHA213810:RUM_RS06420-MONOMER"/>
<dbReference type="SMART" id="SM00382">
    <property type="entry name" value="AAA"/>
    <property type="match status" value="1"/>
</dbReference>
<dbReference type="GeneID" id="83156058"/>
<dbReference type="GO" id="GO:0005524">
    <property type="term" value="F:ATP binding"/>
    <property type="evidence" value="ECO:0007669"/>
    <property type="project" value="InterPro"/>
</dbReference>
<gene>
    <name evidence="2" type="ordered locus">RUM_13230</name>
</gene>
<dbReference type="HOGENOM" id="CLU_062999_0_0_9"/>
<dbReference type="OrthoDB" id="9776217at2"/>
<dbReference type="Pfam" id="PF01695">
    <property type="entry name" value="IstB_IS21"/>
    <property type="match status" value="1"/>
</dbReference>
<dbReference type="STRING" id="213810.RUM_13230"/>
<dbReference type="NCBIfam" id="NF005304">
    <property type="entry name" value="PRK06835.1"/>
    <property type="match status" value="1"/>
</dbReference>
<name>D4LCV3_RUMC1</name>
<dbReference type="PATRIC" id="fig|213810.4.peg.1219"/>
<dbReference type="Proteomes" id="UP000007054">
    <property type="component" value="Chromosome"/>
</dbReference>
<dbReference type="InterPro" id="IPR002611">
    <property type="entry name" value="IstB_ATP-bd"/>
</dbReference>
<reference evidence="2" key="2">
    <citation type="submission" date="2010-03" db="EMBL/GenBank/DDBJ databases">
        <authorList>
            <person name="Pajon A."/>
        </authorList>
    </citation>
    <scope>NUCLEOTIDE SEQUENCE</scope>
    <source>
        <strain evidence="2">Type strain: 18P13</strain>
    </source>
</reference>
<dbReference type="GO" id="GO:0006260">
    <property type="term" value="P:DNA replication"/>
    <property type="evidence" value="ECO:0007669"/>
    <property type="project" value="TreeGrafter"/>
</dbReference>
<feature type="domain" description="AAA+ ATPase" evidence="1">
    <location>
        <begin position="176"/>
        <end position="306"/>
    </location>
</feature>
<organism evidence="2 3">
    <name type="scientific">Ruminococcus champanellensis (strain DSM 18848 / JCM 17042 / KCTC 15320 / 18P13)</name>
    <dbReference type="NCBI Taxonomy" id="213810"/>
    <lineage>
        <taxon>Bacteria</taxon>
        <taxon>Bacillati</taxon>
        <taxon>Bacillota</taxon>
        <taxon>Clostridia</taxon>
        <taxon>Eubacteriales</taxon>
        <taxon>Oscillospiraceae</taxon>
        <taxon>Ruminococcus</taxon>
    </lineage>
</organism>
<dbReference type="CDD" id="cd00009">
    <property type="entry name" value="AAA"/>
    <property type="match status" value="1"/>
</dbReference>
<dbReference type="KEGG" id="rch:RUM_13230"/>
<evidence type="ECO:0000313" key="3">
    <source>
        <dbReference type="Proteomes" id="UP000007054"/>
    </source>
</evidence>
<dbReference type="Gene3D" id="3.40.50.300">
    <property type="entry name" value="P-loop containing nucleotide triphosphate hydrolases"/>
    <property type="match status" value="1"/>
</dbReference>
<reference evidence="2" key="1">
    <citation type="submission" date="2010-03" db="EMBL/GenBank/DDBJ databases">
        <title>The genome sequence of Ruminococcus sp. 18P13.</title>
        <authorList>
            <consortium name="metaHIT consortium -- http://www.metahit.eu/"/>
            <person name="Pajon A."/>
            <person name="Turner K."/>
            <person name="Parkhill J."/>
            <person name="Bernalier A."/>
        </authorList>
    </citation>
    <scope>NUCLEOTIDE SEQUENCE [LARGE SCALE GENOMIC DNA]</scope>
    <source>
        <strain evidence="2">Type strain: 18P13</strain>
    </source>
</reference>
<evidence type="ECO:0000259" key="1">
    <source>
        <dbReference type="SMART" id="SM00382"/>
    </source>
</evidence>
<dbReference type="RefSeq" id="WP_015558355.1">
    <property type="nucleotide sequence ID" value="NC_021039.1"/>
</dbReference>
<keyword evidence="3" id="KW-1185">Reference proteome</keyword>
<dbReference type="InterPro" id="IPR027417">
    <property type="entry name" value="P-loop_NTPase"/>
</dbReference>
<dbReference type="PANTHER" id="PTHR30050:SF4">
    <property type="entry name" value="ATP-BINDING PROTEIN RV3427C IN INSERTION SEQUENCE-RELATED"/>
    <property type="match status" value="1"/>
</dbReference>
<dbReference type="EMBL" id="FP929052">
    <property type="protein sequence ID" value="CBL17448.1"/>
    <property type="molecule type" value="Genomic_DNA"/>
</dbReference>
<dbReference type="PANTHER" id="PTHR30050">
    <property type="entry name" value="CHROMOSOMAL REPLICATION INITIATOR PROTEIN DNAA"/>
    <property type="match status" value="1"/>
</dbReference>